<feature type="transmembrane region" description="Helical" evidence="6">
    <location>
        <begin position="505"/>
        <end position="529"/>
    </location>
</feature>
<organism evidence="7 8">
    <name type="scientific">Baudoinia panamericana (strain UAMH 10762)</name>
    <name type="common">Angels' share fungus</name>
    <name type="synonym">Baudoinia compniacensis (strain UAMH 10762)</name>
    <dbReference type="NCBI Taxonomy" id="717646"/>
    <lineage>
        <taxon>Eukaryota</taxon>
        <taxon>Fungi</taxon>
        <taxon>Dikarya</taxon>
        <taxon>Ascomycota</taxon>
        <taxon>Pezizomycotina</taxon>
        <taxon>Dothideomycetes</taxon>
        <taxon>Dothideomycetidae</taxon>
        <taxon>Mycosphaerellales</taxon>
        <taxon>Teratosphaeriaceae</taxon>
        <taxon>Baudoinia</taxon>
    </lineage>
</organism>
<dbReference type="GeneID" id="19114595"/>
<dbReference type="Gene3D" id="1.10.4160.10">
    <property type="entry name" value="Hydantoin permease"/>
    <property type="match status" value="1"/>
</dbReference>
<dbReference type="GO" id="GO:0005886">
    <property type="term" value="C:plasma membrane"/>
    <property type="evidence" value="ECO:0007669"/>
    <property type="project" value="TreeGrafter"/>
</dbReference>
<evidence type="ECO:0000313" key="7">
    <source>
        <dbReference type="EMBL" id="EMC96150.1"/>
    </source>
</evidence>
<dbReference type="GO" id="GO:0015205">
    <property type="term" value="F:nucleobase transmembrane transporter activity"/>
    <property type="evidence" value="ECO:0007669"/>
    <property type="project" value="TreeGrafter"/>
</dbReference>
<keyword evidence="8" id="KW-1185">Reference proteome</keyword>
<dbReference type="Pfam" id="PF02133">
    <property type="entry name" value="Transp_cyt_pur"/>
    <property type="match status" value="1"/>
</dbReference>
<evidence type="ECO:0000256" key="6">
    <source>
        <dbReference type="SAM" id="Phobius"/>
    </source>
</evidence>
<feature type="transmembrane region" description="Helical" evidence="6">
    <location>
        <begin position="192"/>
        <end position="210"/>
    </location>
</feature>
<evidence type="ECO:0000256" key="5">
    <source>
        <dbReference type="ARBA" id="ARBA00023136"/>
    </source>
</evidence>
<evidence type="ECO:0000313" key="8">
    <source>
        <dbReference type="Proteomes" id="UP000011761"/>
    </source>
</evidence>
<dbReference type="InterPro" id="IPR045225">
    <property type="entry name" value="Uracil/uridine/allantoin_perm"/>
</dbReference>
<evidence type="ECO:0000256" key="3">
    <source>
        <dbReference type="ARBA" id="ARBA00022692"/>
    </source>
</evidence>
<protein>
    <recommendedName>
        <fullName evidence="9">Allantoin permease</fullName>
    </recommendedName>
</protein>
<dbReference type="Proteomes" id="UP000011761">
    <property type="component" value="Unassembled WGS sequence"/>
</dbReference>
<evidence type="ECO:0008006" key="9">
    <source>
        <dbReference type="Google" id="ProtNLM"/>
    </source>
</evidence>
<name>M2NBA1_BAUPA</name>
<feature type="transmembrane region" description="Helical" evidence="6">
    <location>
        <begin position="133"/>
        <end position="155"/>
    </location>
</feature>
<keyword evidence="4 6" id="KW-1133">Transmembrane helix</keyword>
<evidence type="ECO:0000256" key="4">
    <source>
        <dbReference type="ARBA" id="ARBA00022989"/>
    </source>
</evidence>
<proteinExistence type="inferred from homology"/>
<dbReference type="HOGENOM" id="CLU_021555_2_1_1"/>
<dbReference type="KEGG" id="bcom:BAUCODRAFT_464810"/>
<feature type="transmembrane region" description="Helical" evidence="6">
    <location>
        <begin position="464"/>
        <end position="485"/>
    </location>
</feature>
<feature type="transmembrane region" description="Helical" evidence="6">
    <location>
        <begin position="252"/>
        <end position="275"/>
    </location>
</feature>
<dbReference type="OMA" id="SICLRCI"/>
<accession>M2NBA1</accession>
<dbReference type="eggNOG" id="KOG2466">
    <property type="taxonomic scope" value="Eukaryota"/>
</dbReference>
<dbReference type="OrthoDB" id="2018619at2759"/>
<feature type="transmembrane region" description="Helical" evidence="6">
    <location>
        <begin position="93"/>
        <end position="113"/>
    </location>
</feature>
<comment type="subcellular location">
    <subcellularLocation>
        <location evidence="1">Membrane</location>
        <topology evidence="1">Multi-pass membrane protein</topology>
    </subcellularLocation>
</comment>
<sequence length="566" mass="62828">MDSLNQSIAARIDGLRSALSSKEAFVQAFETKASASANVDEKRNVWKNEDLDISPKADRTWRWFDYASFWWTYGFTPGTWSVGSSLVAVGLTGWQSVICIFFGYLFGAIGAVLHSRSAAVYHFGFPVESRIIWGLRGAYFPVLLRALTALIWTGVSIIQGGYFTTIVLRCIFGHSFWIGIENTIPKSAGITVQQLIGLIVYWIATCWILNVPVPKLRRAFEVKAVLLPPVTIALFAWCMWRGADAPTRKLKGAAGVALHGSALGWAMVGGINAIMGKTSTLVVNQPDIARYSKTKWAPFWSQLISLPLGNAGCAALGIFATVRIYNVWGNLDWNVWTLCHDILDHEWNAGSRTLICLLNLIFMFAQAVGDQGANVIPFGADATLLLPRWLNIKRGMWLSYILGVVICPWHILANASGFLTFLGGYSIFLGPILGIFLTDYFVVRKGNVYIHDLFDSSGRYWHNYGIGWRPIVAFIVPVAFVLPGFATKFNVKLDGQLGWSRLYSFSWFFTCTLASVIYFAIACIGTYAAEEKKMPFEALASEVYIEEEDPASSPVTRLSMEVETKV</sequence>
<reference evidence="7 8" key="1">
    <citation type="journal article" date="2012" name="PLoS Pathog.">
        <title>Diverse lifestyles and strategies of plant pathogenesis encoded in the genomes of eighteen Dothideomycetes fungi.</title>
        <authorList>
            <person name="Ohm R.A."/>
            <person name="Feau N."/>
            <person name="Henrissat B."/>
            <person name="Schoch C.L."/>
            <person name="Horwitz B.A."/>
            <person name="Barry K.W."/>
            <person name="Condon B.J."/>
            <person name="Copeland A.C."/>
            <person name="Dhillon B."/>
            <person name="Glaser F."/>
            <person name="Hesse C.N."/>
            <person name="Kosti I."/>
            <person name="LaButti K."/>
            <person name="Lindquist E.A."/>
            <person name="Lucas S."/>
            <person name="Salamov A.A."/>
            <person name="Bradshaw R.E."/>
            <person name="Ciuffetti L."/>
            <person name="Hamelin R.C."/>
            <person name="Kema G.H.J."/>
            <person name="Lawrence C."/>
            <person name="Scott J.A."/>
            <person name="Spatafora J.W."/>
            <person name="Turgeon B.G."/>
            <person name="de Wit P.J.G.M."/>
            <person name="Zhong S."/>
            <person name="Goodwin S.B."/>
            <person name="Grigoriev I.V."/>
        </authorList>
    </citation>
    <scope>NUCLEOTIDE SEQUENCE [LARGE SCALE GENOMIC DNA]</scope>
    <source>
        <strain evidence="7 8">UAMH 10762</strain>
    </source>
</reference>
<feature type="transmembrane region" description="Helical" evidence="6">
    <location>
        <begin position="418"/>
        <end position="443"/>
    </location>
</feature>
<comment type="similarity">
    <text evidence="2">Belongs to the purine-cytosine permease (2.A.39) family.</text>
</comment>
<dbReference type="AlphaFoldDB" id="M2NBA1"/>
<keyword evidence="3 6" id="KW-0812">Transmembrane</keyword>
<keyword evidence="5 6" id="KW-0472">Membrane</keyword>
<feature type="transmembrane region" description="Helical" evidence="6">
    <location>
        <begin position="395"/>
        <end position="412"/>
    </location>
</feature>
<dbReference type="PANTHER" id="PTHR30618:SF0">
    <property type="entry name" value="PURINE-URACIL PERMEASE NCS1"/>
    <property type="match status" value="1"/>
</dbReference>
<evidence type="ECO:0000256" key="2">
    <source>
        <dbReference type="ARBA" id="ARBA00008974"/>
    </source>
</evidence>
<feature type="transmembrane region" description="Helical" evidence="6">
    <location>
        <begin position="222"/>
        <end position="240"/>
    </location>
</feature>
<feature type="transmembrane region" description="Helical" evidence="6">
    <location>
        <begin position="161"/>
        <end position="180"/>
    </location>
</feature>
<evidence type="ECO:0000256" key="1">
    <source>
        <dbReference type="ARBA" id="ARBA00004141"/>
    </source>
</evidence>
<dbReference type="InterPro" id="IPR001248">
    <property type="entry name" value="Pur-cyt_permease"/>
</dbReference>
<dbReference type="EMBL" id="KB445555">
    <property type="protein sequence ID" value="EMC96150.1"/>
    <property type="molecule type" value="Genomic_DNA"/>
</dbReference>
<dbReference type="RefSeq" id="XP_007676360.1">
    <property type="nucleotide sequence ID" value="XM_007678170.1"/>
</dbReference>
<gene>
    <name evidence="7" type="ORF">BAUCODRAFT_464810</name>
</gene>
<dbReference type="PANTHER" id="PTHR30618">
    <property type="entry name" value="NCS1 FAMILY PURINE/PYRIMIDINE TRANSPORTER"/>
    <property type="match status" value="1"/>
</dbReference>